<evidence type="ECO:0000313" key="3">
    <source>
        <dbReference type="Proteomes" id="UP001497623"/>
    </source>
</evidence>
<keyword evidence="3" id="KW-1185">Reference proteome</keyword>
<feature type="compositionally biased region" description="Acidic residues" evidence="1">
    <location>
        <begin position="113"/>
        <end position="124"/>
    </location>
</feature>
<evidence type="ECO:0000256" key="1">
    <source>
        <dbReference type="SAM" id="MobiDB-lite"/>
    </source>
</evidence>
<proteinExistence type="predicted"/>
<accession>A0AAV2S430</accession>
<comment type="caution">
    <text evidence="2">The sequence shown here is derived from an EMBL/GenBank/DDBJ whole genome shotgun (WGS) entry which is preliminary data.</text>
</comment>
<reference evidence="2 3" key="1">
    <citation type="submission" date="2024-05" db="EMBL/GenBank/DDBJ databases">
        <authorList>
            <person name="Wallberg A."/>
        </authorList>
    </citation>
    <scope>NUCLEOTIDE SEQUENCE [LARGE SCALE GENOMIC DNA]</scope>
</reference>
<dbReference type="EMBL" id="CAXKWB010042589">
    <property type="protein sequence ID" value="CAL4158138.1"/>
    <property type="molecule type" value="Genomic_DNA"/>
</dbReference>
<feature type="non-terminal residue" evidence="2">
    <location>
        <position position="1"/>
    </location>
</feature>
<dbReference type="Proteomes" id="UP001497623">
    <property type="component" value="Unassembled WGS sequence"/>
</dbReference>
<sequence length="196" mass="22139">LSTYDADTQISKGLLSDESIIDSPVDNHDITSHRVSHQEKVETVDDHKEMDSPLGETMMDEYAAYDNGDVPFFAGDNIGFEGDNEVVKEANKLEMDTVEMEDENEIEYEYADTTEKNENEDELTNDDKKEDNSVEKAATRKGAARVFSIDPEGNLSDTGLGEEDVKRLIKQVTDNKEGRNLAFMEKFENIIQKMLN</sequence>
<name>A0AAV2S430_MEGNR</name>
<organism evidence="2 3">
    <name type="scientific">Meganyctiphanes norvegica</name>
    <name type="common">Northern krill</name>
    <name type="synonym">Thysanopoda norvegica</name>
    <dbReference type="NCBI Taxonomy" id="48144"/>
    <lineage>
        <taxon>Eukaryota</taxon>
        <taxon>Metazoa</taxon>
        <taxon>Ecdysozoa</taxon>
        <taxon>Arthropoda</taxon>
        <taxon>Crustacea</taxon>
        <taxon>Multicrustacea</taxon>
        <taxon>Malacostraca</taxon>
        <taxon>Eumalacostraca</taxon>
        <taxon>Eucarida</taxon>
        <taxon>Euphausiacea</taxon>
        <taxon>Euphausiidae</taxon>
        <taxon>Meganyctiphanes</taxon>
    </lineage>
</organism>
<evidence type="ECO:0000313" key="2">
    <source>
        <dbReference type="EMBL" id="CAL4158138.1"/>
    </source>
</evidence>
<dbReference type="AlphaFoldDB" id="A0AAV2S430"/>
<feature type="region of interest" description="Disordered" evidence="1">
    <location>
        <begin position="113"/>
        <end position="160"/>
    </location>
</feature>
<gene>
    <name evidence="2" type="ORF">MNOR_LOCUS32041</name>
</gene>
<feature type="compositionally biased region" description="Basic and acidic residues" evidence="1">
    <location>
        <begin position="125"/>
        <end position="138"/>
    </location>
</feature>
<protein>
    <submittedName>
        <fullName evidence="2">Uncharacterized protein</fullName>
    </submittedName>
</protein>